<feature type="transmembrane region" description="Helical" evidence="5">
    <location>
        <begin position="231"/>
        <end position="252"/>
    </location>
</feature>
<feature type="transmembrane region" description="Helical" evidence="5">
    <location>
        <begin position="264"/>
        <end position="282"/>
    </location>
</feature>
<comment type="caution">
    <text evidence="7">The sequence shown here is derived from an EMBL/GenBank/DDBJ whole genome shotgun (WGS) entry which is preliminary data.</text>
</comment>
<evidence type="ECO:0000256" key="4">
    <source>
        <dbReference type="ARBA" id="ARBA00023136"/>
    </source>
</evidence>
<feature type="transmembrane region" description="Helical" evidence="5">
    <location>
        <begin position="144"/>
        <end position="166"/>
    </location>
</feature>
<dbReference type="Pfam" id="PF07690">
    <property type="entry name" value="MFS_1"/>
    <property type="match status" value="1"/>
</dbReference>
<proteinExistence type="predicted"/>
<evidence type="ECO:0000313" key="8">
    <source>
        <dbReference type="Proteomes" id="UP001321453"/>
    </source>
</evidence>
<evidence type="ECO:0000259" key="6">
    <source>
        <dbReference type="PROSITE" id="PS50850"/>
    </source>
</evidence>
<feature type="transmembrane region" description="Helical" evidence="5">
    <location>
        <begin position="54"/>
        <end position="79"/>
    </location>
</feature>
<feature type="transmembrane region" description="Helical" evidence="5">
    <location>
        <begin position="393"/>
        <end position="413"/>
    </location>
</feature>
<reference evidence="7 8" key="1">
    <citation type="submission" date="2023-06" db="EMBL/GenBank/DDBJ databases">
        <title>Cellulomonas sp. MW9 Whole genome sequence.</title>
        <authorList>
            <person name="Park S."/>
        </authorList>
    </citation>
    <scope>NUCLEOTIDE SEQUENCE [LARGE SCALE GENOMIC DNA]</scope>
    <source>
        <strain evidence="7 8">MW9</strain>
    </source>
</reference>
<evidence type="ECO:0000256" key="2">
    <source>
        <dbReference type="ARBA" id="ARBA00022692"/>
    </source>
</evidence>
<dbReference type="Gene3D" id="1.20.1250.20">
    <property type="entry name" value="MFS general substrate transporter like domains"/>
    <property type="match status" value="1"/>
</dbReference>
<feature type="transmembrane region" description="Helical" evidence="5">
    <location>
        <begin position="425"/>
        <end position="443"/>
    </location>
</feature>
<keyword evidence="8" id="KW-1185">Reference proteome</keyword>
<evidence type="ECO:0000256" key="5">
    <source>
        <dbReference type="SAM" id="Phobius"/>
    </source>
</evidence>
<dbReference type="InterPro" id="IPR011701">
    <property type="entry name" value="MFS"/>
</dbReference>
<feature type="transmembrane region" description="Helical" evidence="5">
    <location>
        <begin position="325"/>
        <end position="345"/>
    </location>
</feature>
<keyword evidence="3 5" id="KW-1133">Transmembrane helix</keyword>
<organism evidence="7 8">
    <name type="scientific">Cellulomonas edaphi</name>
    <dbReference type="NCBI Taxonomy" id="3053468"/>
    <lineage>
        <taxon>Bacteria</taxon>
        <taxon>Bacillati</taxon>
        <taxon>Actinomycetota</taxon>
        <taxon>Actinomycetes</taxon>
        <taxon>Micrococcales</taxon>
        <taxon>Cellulomonadaceae</taxon>
        <taxon>Cellulomonas</taxon>
    </lineage>
</organism>
<dbReference type="PROSITE" id="PS50850">
    <property type="entry name" value="MFS"/>
    <property type="match status" value="1"/>
</dbReference>
<feature type="transmembrane region" description="Helical" evidence="5">
    <location>
        <begin position="86"/>
        <end position="112"/>
    </location>
</feature>
<feature type="domain" description="Major facilitator superfamily (MFS) profile" evidence="6">
    <location>
        <begin position="21"/>
        <end position="447"/>
    </location>
</feature>
<feature type="transmembrane region" description="Helical" evidence="5">
    <location>
        <begin position="351"/>
        <end position="372"/>
    </location>
</feature>
<accession>A0ABT7S3N8</accession>
<dbReference type="PANTHER" id="PTHR23501">
    <property type="entry name" value="MAJOR FACILITATOR SUPERFAMILY"/>
    <property type="match status" value="1"/>
</dbReference>
<feature type="transmembrane region" description="Helical" evidence="5">
    <location>
        <begin position="118"/>
        <end position="137"/>
    </location>
</feature>
<dbReference type="InterPro" id="IPR020846">
    <property type="entry name" value="MFS_dom"/>
</dbReference>
<feature type="transmembrane region" description="Helical" evidence="5">
    <location>
        <begin position="21"/>
        <end position="42"/>
    </location>
</feature>
<dbReference type="EMBL" id="JAUCGR010000001">
    <property type="protein sequence ID" value="MDM7830231.1"/>
    <property type="molecule type" value="Genomic_DNA"/>
</dbReference>
<feature type="transmembrane region" description="Helical" evidence="5">
    <location>
        <begin position="294"/>
        <end position="313"/>
    </location>
</feature>
<dbReference type="SUPFAM" id="SSF103473">
    <property type="entry name" value="MFS general substrate transporter"/>
    <property type="match status" value="1"/>
</dbReference>
<feature type="transmembrane region" description="Helical" evidence="5">
    <location>
        <begin position="206"/>
        <end position="225"/>
    </location>
</feature>
<feature type="transmembrane region" description="Helical" evidence="5">
    <location>
        <begin position="172"/>
        <end position="194"/>
    </location>
</feature>
<gene>
    <name evidence="7" type="ORF">QRT05_02705</name>
</gene>
<dbReference type="PANTHER" id="PTHR23501:SF154">
    <property type="entry name" value="MULTIDRUG-EFFLUX TRANSPORTER RV1634-RELATED"/>
    <property type="match status" value="1"/>
</dbReference>
<evidence type="ECO:0000313" key="7">
    <source>
        <dbReference type="EMBL" id="MDM7830231.1"/>
    </source>
</evidence>
<comment type="subcellular location">
    <subcellularLocation>
        <location evidence="1">Cell membrane</location>
        <topology evidence="1">Multi-pass membrane protein</topology>
    </subcellularLocation>
</comment>
<protein>
    <submittedName>
        <fullName evidence="7">MFS transporter</fullName>
    </submittedName>
</protein>
<dbReference type="RefSeq" id="WP_289445031.1">
    <property type="nucleotide sequence ID" value="NZ_JAUCGR010000001.1"/>
</dbReference>
<dbReference type="Proteomes" id="UP001321453">
    <property type="component" value="Unassembled WGS sequence"/>
</dbReference>
<evidence type="ECO:0000256" key="3">
    <source>
        <dbReference type="ARBA" id="ARBA00022989"/>
    </source>
</evidence>
<dbReference type="InterPro" id="IPR036259">
    <property type="entry name" value="MFS_trans_sf"/>
</dbReference>
<evidence type="ECO:0000256" key="1">
    <source>
        <dbReference type="ARBA" id="ARBA00004651"/>
    </source>
</evidence>
<keyword evidence="2 5" id="KW-0812">Transmembrane</keyword>
<keyword evidence="4 5" id="KW-0472">Membrane</keyword>
<name>A0ABT7S3N8_9CELL</name>
<sequence>MAGARGHGSALELFAGRRGRFFATLLLAELGAAMQGIAYSTVLPVVADDLDGAALYGATLAAGSIAAVLMLSVTGVVLARVRPATVLLGATALYVVGVALAVTAPTMGWVLAGTLVRGVSAGLLGGFGTSALGALYDERERPRVFGLFAFVWILPSVVGPVLNAAIVESAGWRWAFAWPAALVLGARVLMGRYVGAIPWDRGRQPSQLGTGLLVAAGLGVGAWGSGQGGTLGATVLVVGLAAAAGGFVAFVVRGSRGDGAPVRALLAFGATCAAFFGMYELFSLAVVEGLEEPLWWASAALTGGLLGWSLAGLRPRPAARPDRALVGSALVLAGAAGVVVALAWAGGAGALALVVGAAVTAGVGMGLAYPLLSAAPFDVTAPERVTAVGPQIAFAETAGTAWSALLCGGIYSLAAAGHAPHRAVLLAYVTAAALAVVAVVAVARRRLSPGR</sequence>